<proteinExistence type="inferred from homology"/>
<evidence type="ECO:0000313" key="4">
    <source>
        <dbReference type="Proteomes" id="UP000035350"/>
    </source>
</evidence>
<protein>
    <recommendedName>
        <fullName evidence="2">Phosphoribosyltransferase domain-containing protein</fullName>
    </recommendedName>
</protein>
<dbReference type="PANTHER" id="PTHR47505:SF1">
    <property type="entry name" value="DNA UTILIZATION PROTEIN YHGH"/>
    <property type="match status" value="1"/>
</dbReference>
<dbReference type="InterPro" id="IPR051910">
    <property type="entry name" value="ComF/GntX_DNA_util-trans"/>
</dbReference>
<sequence>MFHDQHILLVDDVYTTGITVRQIGSLLYDRGAREVSSLTLCRS</sequence>
<reference evidence="3 4" key="1">
    <citation type="journal article" date="2015" name="Genome Announc.">
        <title>Next-Generation Whole-Genome Sequencing of Eight Strains of Bacillus cereus, Isolated from Food.</title>
        <authorList>
            <person name="Krawczyk A.O."/>
            <person name="de Jong A."/>
            <person name="Eijlander R.T."/>
            <person name="Berendsen E.M."/>
            <person name="Holsappel S."/>
            <person name="Wells-Bennik M.H."/>
            <person name="Kuipers O.P."/>
        </authorList>
    </citation>
    <scope>NUCLEOTIDE SEQUENCE [LARGE SCALE GENOMIC DNA]</scope>
    <source>
        <strain evidence="3 4">B4147</strain>
    </source>
</reference>
<accession>A0A0G8BXW8</accession>
<reference evidence="4" key="2">
    <citation type="submission" date="2015-04" db="EMBL/GenBank/DDBJ databases">
        <title>Draft Genome Sequences of Eight Spore-Forming Food Isolates of Bacillus cereus Genome sequencing.</title>
        <authorList>
            <person name="Krawcyk A.O."/>
            <person name="de Jong A."/>
            <person name="Eijlander R.T."/>
            <person name="Berendsen E.M."/>
            <person name="Holsappel S."/>
            <person name="Wells-Bennik M."/>
            <person name="Kuipers O.P."/>
        </authorList>
    </citation>
    <scope>NUCLEOTIDE SEQUENCE [LARGE SCALE GENOMIC DNA]</scope>
    <source>
        <strain evidence="4">B4147</strain>
    </source>
</reference>
<dbReference type="CDD" id="cd06223">
    <property type="entry name" value="PRTases_typeI"/>
    <property type="match status" value="1"/>
</dbReference>
<gene>
    <name evidence="3" type="ORF">B4147_5524</name>
</gene>
<comment type="similarity">
    <text evidence="1">Belongs to the ComF/GntX family.</text>
</comment>
<dbReference type="InterPro" id="IPR029057">
    <property type="entry name" value="PRTase-like"/>
</dbReference>
<dbReference type="SUPFAM" id="SSF53271">
    <property type="entry name" value="PRTase-like"/>
    <property type="match status" value="1"/>
</dbReference>
<dbReference type="InterPro" id="IPR000836">
    <property type="entry name" value="PRTase_dom"/>
</dbReference>
<evidence type="ECO:0000313" key="3">
    <source>
        <dbReference type="EMBL" id="KKZ91711.1"/>
    </source>
</evidence>
<dbReference type="AlphaFoldDB" id="A0A0G8BXW8"/>
<dbReference type="PATRIC" id="fig|1396.433.peg.5854"/>
<dbReference type="EMBL" id="LCYN01000032">
    <property type="protein sequence ID" value="KKZ91711.1"/>
    <property type="molecule type" value="Genomic_DNA"/>
</dbReference>
<dbReference type="PANTHER" id="PTHR47505">
    <property type="entry name" value="DNA UTILIZATION PROTEIN YHGH"/>
    <property type="match status" value="1"/>
</dbReference>
<evidence type="ECO:0000259" key="2">
    <source>
        <dbReference type="Pfam" id="PF00156"/>
    </source>
</evidence>
<name>A0A0G8BXW8_9BACI</name>
<dbReference type="Pfam" id="PF00156">
    <property type="entry name" value="Pribosyltran"/>
    <property type="match status" value="1"/>
</dbReference>
<organism evidence="3 4">
    <name type="scientific">Bacillus wiedmannii</name>
    <dbReference type="NCBI Taxonomy" id="1890302"/>
    <lineage>
        <taxon>Bacteria</taxon>
        <taxon>Bacillati</taxon>
        <taxon>Bacillota</taxon>
        <taxon>Bacilli</taxon>
        <taxon>Bacillales</taxon>
        <taxon>Bacillaceae</taxon>
        <taxon>Bacillus</taxon>
        <taxon>Bacillus cereus group</taxon>
    </lineage>
</organism>
<comment type="caution">
    <text evidence="3">The sequence shown here is derived from an EMBL/GenBank/DDBJ whole genome shotgun (WGS) entry which is preliminary data.</text>
</comment>
<feature type="domain" description="Phosphoribosyltransferase" evidence="2">
    <location>
        <begin position="3"/>
        <end position="42"/>
    </location>
</feature>
<evidence type="ECO:0000256" key="1">
    <source>
        <dbReference type="ARBA" id="ARBA00008007"/>
    </source>
</evidence>
<dbReference type="Gene3D" id="3.40.50.2020">
    <property type="match status" value="1"/>
</dbReference>
<dbReference type="Proteomes" id="UP000035350">
    <property type="component" value="Unassembled WGS sequence"/>
</dbReference>